<proteinExistence type="predicted"/>
<name>A0AAU8B441_9VIRU</name>
<evidence type="ECO:0000313" key="2">
    <source>
        <dbReference type="EMBL" id="XCD06988.1"/>
    </source>
</evidence>
<reference evidence="2" key="1">
    <citation type="submission" date="2024-03" db="EMBL/GenBank/DDBJ databases">
        <title>Diverse circular DNA viruses in blood, oral, and fecal samples of captive lemurs.</title>
        <authorList>
            <person name="Paietta E.N."/>
            <person name="Kraberger S."/>
            <person name="Lund M.C."/>
            <person name="Custer J.M."/>
            <person name="Vargas K.M."/>
            <person name="Ehmke E.E."/>
            <person name="Yoder A.D."/>
            <person name="Varsani A."/>
        </authorList>
    </citation>
    <scope>NUCLEOTIDE SEQUENCE</scope>
    <source>
        <strain evidence="1">Duke_24FS_81</strain>
        <strain evidence="2">Duke_26_65</strain>
    </source>
</reference>
<dbReference type="EMBL" id="PP511554">
    <property type="protein sequence ID" value="XCD05396.1"/>
    <property type="molecule type" value="Genomic_DNA"/>
</dbReference>
<protein>
    <submittedName>
        <fullName evidence="2">Uncharacterized protein</fullName>
    </submittedName>
</protein>
<organism evidence="2">
    <name type="scientific">Dulem virus 165</name>
    <dbReference type="NCBI Taxonomy" id="3145642"/>
    <lineage>
        <taxon>Viruses</taxon>
        <taxon>Monodnaviria</taxon>
        <taxon>Sangervirae</taxon>
        <taxon>Phixviricota</taxon>
        <taxon>Malgrandaviricetes</taxon>
        <taxon>Petitvirales</taxon>
        <taxon>Microviridae</taxon>
        <taxon>Microvirus</taxon>
    </lineage>
</organism>
<sequence length="33" mass="4026">MVKVIVRVVLKILTLGFYTYIQKRKEEEENEQK</sequence>
<accession>A0AAU8B441</accession>
<dbReference type="EMBL" id="PP511736">
    <property type="protein sequence ID" value="XCD06988.1"/>
    <property type="molecule type" value="Genomic_DNA"/>
</dbReference>
<evidence type="ECO:0000313" key="1">
    <source>
        <dbReference type="EMBL" id="XCD05396.1"/>
    </source>
</evidence>